<evidence type="ECO:0000313" key="1">
    <source>
        <dbReference type="EMBL" id="SHH22894.1"/>
    </source>
</evidence>
<dbReference type="AlphaFoldDB" id="A0A1M5R969"/>
<reference evidence="1 2" key="1">
    <citation type="submission" date="2016-11" db="EMBL/GenBank/DDBJ databases">
        <authorList>
            <person name="Jaros S."/>
            <person name="Januszkiewicz K."/>
            <person name="Wedrychowicz H."/>
        </authorList>
    </citation>
    <scope>NUCLEOTIDE SEQUENCE [LARGE SCALE GENOMIC DNA]</scope>
    <source>
        <strain evidence="1 2">GAS138</strain>
    </source>
</reference>
<name>A0A1M5R969_9BRAD</name>
<dbReference type="EMBL" id="LT670817">
    <property type="protein sequence ID" value="SHH22894.1"/>
    <property type="molecule type" value="Genomic_DNA"/>
</dbReference>
<evidence type="ECO:0000313" key="2">
    <source>
        <dbReference type="Proteomes" id="UP000189796"/>
    </source>
</evidence>
<gene>
    <name evidence="1" type="ORF">SAMN05443248_4135</name>
</gene>
<protein>
    <submittedName>
        <fullName evidence="1">Uncharacterized protein</fullName>
    </submittedName>
</protein>
<proteinExistence type="predicted"/>
<sequence>MPRRSRLPKVESETLRTRAKNCHRLAAGAGHPEFALKLSALAKEYETKAIHAEAVTAQPKE</sequence>
<organism evidence="1 2">
    <name type="scientific">Bradyrhizobium erythrophlei</name>
    <dbReference type="NCBI Taxonomy" id="1437360"/>
    <lineage>
        <taxon>Bacteria</taxon>
        <taxon>Pseudomonadati</taxon>
        <taxon>Pseudomonadota</taxon>
        <taxon>Alphaproteobacteria</taxon>
        <taxon>Hyphomicrobiales</taxon>
        <taxon>Nitrobacteraceae</taxon>
        <taxon>Bradyrhizobium</taxon>
    </lineage>
</organism>
<dbReference type="Proteomes" id="UP000189796">
    <property type="component" value="Chromosome I"/>
</dbReference>
<accession>A0A1M5R969</accession>